<dbReference type="AlphaFoldDB" id="A0A8K0KRV5"/>
<feature type="transmembrane region" description="Helical" evidence="7">
    <location>
        <begin position="48"/>
        <end position="68"/>
    </location>
</feature>
<reference evidence="8" key="2">
    <citation type="submission" date="2017-10" db="EMBL/GenBank/DDBJ databases">
        <title>Ladona fulva Genome sequencing and assembly.</title>
        <authorList>
            <person name="Murali S."/>
            <person name="Richards S."/>
            <person name="Bandaranaike D."/>
            <person name="Bellair M."/>
            <person name="Blankenburg K."/>
            <person name="Chao H."/>
            <person name="Dinh H."/>
            <person name="Doddapaneni H."/>
            <person name="Dugan-Rocha S."/>
            <person name="Elkadiri S."/>
            <person name="Gnanaolivu R."/>
            <person name="Hernandez B."/>
            <person name="Skinner E."/>
            <person name="Javaid M."/>
            <person name="Lee S."/>
            <person name="Li M."/>
            <person name="Ming W."/>
            <person name="Munidasa M."/>
            <person name="Muniz J."/>
            <person name="Nguyen L."/>
            <person name="Hughes D."/>
            <person name="Osuji N."/>
            <person name="Pu L.-L."/>
            <person name="Puazo M."/>
            <person name="Qu C."/>
            <person name="Quiroz J."/>
            <person name="Raj R."/>
            <person name="Weissenberger G."/>
            <person name="Xin Y."/>
            <person name="Zou X."/>
            <person name="Han Y."/>
            <person name="Worley K."/>
            <person name="Muzny D."/>
            <person name="Gibbs R."/>
        </authorList>
    </citation>
    <scope>NUCLEOTIDE SEQUENCE</scope>
    <source>
        <strain evidence="8">Sampled in the wild</strain>
    </source>
</reference>
<protein>
    <submittedName>
        <fullName evidence="8">Uncharacterized protein</fullName>
    </submittedName>
</protein>
<dbReference type="GO" id="GO:0044341">
    <property type="term" value="P:sodium-dependent phosphate transport"/>
    <property type="evidence" value="ECO:0007669"/>
    <property type="project" value="InterPro"/>
</dbReference>
<evidence type="ECO:0000256" key="5">
    <source>
        <dbReference type="ARBA" id="ARBA00022989"/>
    </source>
</evidence>
<dbReference type="InterPro" id="IPR003841">
    <property type="entry name" value="Na/Pi_transpt"/>
</dbReference>
<keyword evidence="6 7" id="KW-0472">Membrane</keyword>
<sequence>MFLNRKPKEEDEGPVITAFEEIEIKKVLGEDEEAPACKRVAFGVARALLLAFLLYFFICSLDLMASAFRHCAPRDHRLEQSSGGSDGRHPHHCTRPEFIHFHLHHRLHDCSWTDQKTVLDVRSGIPLVMGANVGTSVTSTIVSFSHAGQREDFGRAFAGATVHDCFNWLSVIVILPLEVATGYLFYTTEAIVNSMPLSKNVSSLGGVKVLQTLTDPFTQQIVILNKTVINEWSKNNPEYENATLLKTWCGKGKSPGELTECIYLAKYMESIGDTAIGAILLLFSLILLFVCMGVMVKILQKVLKGTMANAIRRAINAEIPKLPWLGGYISILVGCVATFLLQSSSVVTSLLTPLVGLGLVSLERAYPLTMGSNLGTTGTAIIASLASPSAPPLQLALTHTLFNATGILLFYPIPIMRWPIPMAYSLGRTVARRRWVAILYILTAFIILPTVIFTLSRVDNSNISLYCVLGIVIVIVCFAVIINKLQSSHPNVLPPFLRTWDWLPHWMHSWGWADKAVSSITFFFSRHTSKCFKKTKTEELSTIHIAESENSDLKKSDSFYNPNMGKKCCDNVHSPKTSKNNNTFSMVGSDNPTFVTSF</sequence>
<accession>A0A8K0KRV5</accession>
<comment type="similarity">
    <text evidence="2">Belongs to the SLC34A transporter family.</text>
</comment>
<organism evidence="8 9">
    <name type="scientific">Ladona fulva</name>
    <name type="common">Scarce chaser dragonfly</name>
    <name type="synonym">Libellula fulva</name>
    <dbReference type="NCBI Taxonomy" id="123851"/>
    <lineage>
        <taxon>Eukaryota</taxon>
        <taxon>Metazoa</taxon>
        <taxon>Ecdysozoa</taxon>
        <taxon>Arthropoda</taxon>
        <taxon>Hexapoda</taxon>
        <taxon>Insecta</taxon>
        <taxon>Pterygota</taxon>
        <taxon>Palaeoptera</taxon>
        <taxon>Odonata</taxon>
        <taxon>Epiprocta</taxon>
        <taxon>Anisoptera</taxon>
        <taxon>Libelluloidea</taxon>
        <taxon>Libellulidae</taxon>
        <taxon>Ladona</taxon>
    </lineage>
</organism>
<dbReference type="Pfam" id="PF02690">
    <property type="entry name" value="Na_Pi_cotrans"/>
    <property type="match status" value="1"/>
</dbReference>
<feature type="transmembrane region" description="Helical" evidence="7">
    <location>
        <begin position="435"/>
        <end position="457"/>
    </location>
</feature>
<evidence type="ECO:0000256" key="2">
    <source>
        <dbReference type="ARBA" id="ARBA00005808"/>
    </source>
</evidence>
<dbReference type="GO" id="GO:0005436">
    <property type="term" value="F:sodium:phosphate symporter activity"/>
    <property type="evidence" value="ECO:0007669"/>
    <property type="project" value="InterPro"/>
</dbReference>
<feature type="transmembrane region" description="Helical" evidence="7">
    <location>
        <begin position="275"/>
        <end position="299"/>
    </location>
</feature>
<feature type="transmembrane region" description="Helical" evidence="7">
    <location>
        <begin position="393"/>
        <end position="414"/>
    </location>
</feature>
<keyword evidence="9" id="KW-1185">Reference proteome</keyword>
<feature type="transmembrane region" description="Helical" evidence="7">
    <location>
        <begin position="463"/>
        <end position="482"/>
    </location>
</feature>
<evidence type="ECO:0000256" key="4">
    <source>
        <dbReference type="ARBA" id="ARBA00022692"/>
    </source>
</evidence>
<dbReference type="OrthoDB" id="8194769at2759"/>
<evidence type="ECO:0000256" key="6">
    <source>
        <dbReference type="ARBA" id="ARBA00023136"/>
    </source>
</evidence>
<evidence type="ECO:0000313" key="9">
    <source>
        <dbReference type="Proteomes" id="UP000792457"/>
    </source>
</evidence>
<dbReference type="EMBL" id="KZ309398">
    <property type="protein sequence ID" value="KAG8238635.1"/>
    <property type="molecule type" value="Genomic_DNA"/>
</dbReference>
<feature type="transmembrane region" description="Helical" evidence="7">
    <location>
        <begin position="322"/>
        <end position="341"/>
    </location>
</feature>
<evidence type="ECO:0000256" key="1">
    <source>
        <dbReference type="ARBA" id="ARBA00004424"/>
    </source>
</evidence>
<dbReference type="PANTHER" id="PTHR10010:SF46">
    <property type="entry name" value="SODIUM-DEPENDENT PHOSPHATE TRANSPORT PROTEIN 2B"/>
    <property type="match status" value="1"/>
</dbReference>
<feature type="transmembrane region" description="Helical" evidence="7">
    <location>
        <begin position="165"/>
        <end position="186"/>
    </location>
</feature>
<name>A0A8K0KRV5_LADFU</name>
<keyword evidence="5 7" id="KW-1133">Transmembrane helix</keyword>
<comment type="subcellular location">
    <subcellularLocation>
        <location evidence="1">Apical cell membrane</location>
        <topology evidence="1">Multi-pass membrane protein</topology>
    </subcellularLocation>
</comment>
<comment type="caution">
    <text evidence="8">The sequence shown here is derived from an EMBL/GenBank/DDBJ whole genome shotgun (WGS) entry which is preliminary data.</text>
</comment>
<keyword evidence="3" id="KW-1003">Cell membrane</keyword>
<reference evidence="8" key="1">
    <citation type="submission" date="2013-04" db="EMBL/GenBank/DDBJ databases">
        <authorList>
            <person name="Qu J."/>
            <person name="Murali S.C."/>
            <person name="Bandaranaike D."/>
            <person name="Bellair M."/>
            <person name="Blankenburg K."/>
            <person name="Chao H."/>
            <person name="Dinh H."/>
            <person name="Doddapaneni H."/>
            <person name="Downs B."/>
            <person name="Dugan-Rocha S."/>
            <person name="Elkadiri S."/>
            <person name="Gnanaolivu R.D."/>
            <person name="Hernandez B."/>
            <person name="Javaid M."/>
            <person name="Jayaseelan J.C."/>
            <person name="Lee S."/>
            <person name="Li M."/>
            <person name="Ming W."/>
            <person name="Munidasa M."/>
            <person name="Muniz J."/>
            <person name="Nguyen L."/>
            <person name="Ongeri F."/>
            <person name="Osuji N."/>
            <person name="Pu L.-L."/>
            <person name="Puazo M."/>
            <person name="Qu C."/>
            <person name="Quiroz J."/>
            <person name="Raj R."/>
            <person name="Weissenberger G."/>
            <person name="Xin Y."/>
            <person name="Zou X."/>
            <person name="Han Y."/>
            <person name="Richards S."/>
            <person name="Worley K."/>
            <person name="Muzny D."/>
            <person name="Gibbs R."/>
        </authorList>
    </citation>
    <scope>NUCLEOTIDE SEQUENCE</scope>
    <source>
        <strain evidence="8">Sampled in the wild</strain>
    </source>
</reference>
<evidence type="ECO:0000256" key="3">
    <source>
        <dbReference type="ARBA" id="ARBA00022475"/>
    </source>
</evidence>
<dbReference type="GO" id="GO:0016324">
    <property type="term" value="C:apical plasma membrane"/>
    <property type="evidence" value="ECO:0007669"/>
    <property type="project" value="UniProtKB-SubCell"/>
</dbReference>
<dbReference type="PANTHER" id="PTHR10010">
    <property type="entry name" value="SOLUTE CARRIER FAMILY 34 SODIUM PHOSPHATE , MEMBER 2-RELATED"/>
    <property type="match status" value="1"/>
</dbReference>
<gene>
    <name evidence="8" type="ORF">J437_LFUL017667</name>
</gene>
<evidence type="ECO:0000313" key="8">
    <source>
        <dbReference type="EMBL" id="KAG8238635.1"/>
    </source>
</evidence>
<dbReference type="Proteomes" id="UP000792457">
    <property type="component" value="Unassembled WGS sequence"/>
</dbReference>
<evidence type="ECO:0000256" key="7">
    <source>
        <dbReference type="SAM" id="Phobius"/>
    </source>
</evidence>
<keyword evidence="4 7" id="KW-0812">Transmembrane</keyword>
<proteinExistence type="inferred from homology"/>